<dbReference type="Proteomes" id="UP000189818">
    <property type="component" value="Unassembled WGS sequence"/>
</dbReference>
<dbReference type="RefSeq" id="WP_079648939.1">
    <property type="nucleotide sequence ID" value="NZ_FUYM01000006.1"/>
</dbReference>
<reference evidence="4" key="1">
    <citation type="submission" date="2017-02" db="EMBL/GenBank/DDBJ databases">
        <authorList>
            <person name="Varghese N."/>
            <person name="Submissions S."/>
        </authorList>
    </citation>
    <scope>NUCLEOTIDE SEQUENCE [LARGE SCALE GENOMIC DNA]</scope>
    <source>
        <strain evidence="4">UM2</strain>
    </source>
</reference>
<evidence type="ECO:0000256" key="1">
    <source>
        <dbReference type="ARBA" id="ARBA00007613"/>
    </source>
</evidence>
<gene>
    <name evidence="3" type="ORF">SAMN06295920_106185</name>
</gene>
<accession>A0A1T5E5B3</accession>
<feature type="signal peptide" evidence="2">
    <location>
        <begin position="1"/>
        <end position="20"/>
    </location>
</feature>
<sequence>MNRLLAAVLAAASCVAMAQAHGGQPASTTQAPPVYTLDRAVLDAGGSAPAAEAARAGIDAARAGRTVAGLRPNPVAEGQVENIAGRGPYRGLRSAEATIGVALPIELGGKRGARVAVADAELSKAGLEAAIAAADIRFQVSQLYVEAVAADRRLAIAADQARIARETLHAAGVRVQAGRASPIEQQRADVARITAEAGVERQARLAEAARANLARRIGRPIDGALDARLLDPPPPARFGPEPPASADGTLALAAADADLAVADAGVQLARANRVPDLTVGPGLRRLAATDDTAAVFSVSIPIPLLNGGRAAVAQARAERTRADARRRMTAQDVEQAITDARVEAANAATMARAASGPALAAAQEAARIARIGYREGKFGQLDLLDAERTLAEMRVAAIDALASYQNARARLERLTAAAPMGGQHP</sequence>
<evidence type="ECO:0000256" key="2">
    <source>
        <dbReference type="SAM" id="SignalP"/>
    </source>
</evidence>
<keyword evidence="4" id="KW-1185">Reference proteome</keyword>
<dbReference type="OrthoDB" id="9791261at2"/>
<comment type="similarity">
    <text evidence="1">Belongs to the outer membrane factor (OMF) (TC 1.B.17) family.</text>
</comment>
<dbReference type="Pfam" id="PF02321">
    <property type="entry name" value="OEP"/>
    <property type="match status" value="2"/>
</dbReference>
<proteinExistence type="inferred from homology"/>
<feature type="chain" id="PRO_5011961999" evidence="2">
    <location>
        <begin position="21"/>
        <end position="425"/>
    </location>
</feature>
<dbReference type="AlphaFoldDB" id="A0A1T5E5B3"/>
<dbReference type="SUPFAM" id="SSF56954">
    <property type="entry name" value="Outer membrane efflux proteins (OEP)"/>
    <property type="match status" value="1"/>
</dbReference>
<protein>
    <submittedName>
        <fullName evidence="3">Outer membrane protein, cobalt-zinc-cadmium efflux system</fullName>
    </submittedName>
</protein>
<dbReference type="PANTHER" id="PTHR30203:SF24">
    <property type="entry name" value="BLR4935 PROTEIN"/>
    <property type="match status" value="1"/>
</dbReference>
<dbReference type="STRING" id="439228.SAMN06295920_106185"/>
<dbReference type="Gene3D" id="1.20.1600.10">
    <property type="entry name" value="Outer membrane efflux proteins (OEP)"/>
    <property type="match status" value="1"/>
</dbReference>
<dbReference type="PANTHER" id="PTHR30203">
    <property type="entry name" value="OUTER MEMBRANE CATION EFFLUX PROTEIN"/>
    <property type="match status" value="1"/>
</dbReference>
<organism evidence="3 4">
    <name type="scientific">Rhizorhabdus histidinilytica</name>
    <dbReference type="NCBI Taxonomy" id="439228"/>
    <lineage>
        <taxon>Bacteria</taxon>
        <taxon>Pseudomonadati</taxon>
        <taxon>Pseudomonadota</taxon>
        <taxon>Alphaproteobacteria</taxon>
        <taxon>Sphingomonadales</taxon>
        <taxon>Sphingomonadaceae</taxon>
        <taxon>Rhizorhabdus</taxon>
    </lineage>
</organism>
<dbReference type="EMBL" id="FUYM01000006">
    <property type="protein sequence ID" value="SKB78993.1"/>
    <property type="molecule type" value="Genomic_DNA"/>
</dbReference>
<evidence type="ECO:0000313" key="4">
    <source>
        <dbReference type="Proteomes" id="UP000189818"/>
    </source>
</evidence>
<evidence type="ECO:0000313" key="3">
    <source>
        <dbReference type="EMBL" id="SKB78993.1"/>
    </source>
</evidence>
<dbReference type="InterPro" id="IPR003423">
    <property type="entry name" value="OMP_efflux"/>
</dbReference>
<dbReference type="InterPro" id="IPR010131">
    <property type="entry name" value="MdtP/NodT-like"/>
</dbReference>
<keyword evidence="2" id="KW-0732">Signal</keyword>
<name>A0A1T5E5B3_9SPHN</name>
<dbReference type="GO" id="GO:0015562">
    <property type="term" value="F:efflux transmembrane transporter activity"/>
    <property type="evidence" value="ECO:0007669"/>
    <property type="project" value="InterPro"/>
</dbReference>